<dbReference type="EMBL" id="JBFOHK010000001">
    <property type="protein sequence ID" value="MEW9570139.1"/>
    <property type="molecule type" value="Genomic_DNA"/>
</dbReference>
<reference evidence="1 2" key="1">
    <citation type="submission" date="2024-06" db="EMBL/GenBank/DDBJ databases">
        <authorList>
            <person name="Woo H."/>
        </authorList>
    </citation>
    <scope>NUCLEOTIDE SEQUENCE [LARGE SCALE GENOMIC DNA]</scope>
    <source>
        <strain evidence="1 2">Si-c</strain>
    </source>
</reference>
<gene>
    <name evidence="1" type="ORF">ABQJ54_00060</name>
</gene>
<proteinExistence type="predicted"/>
<evidence type="ECO:0008006" key="3">
    <source>
        <dbReference type="Google" id="ProtNLM"/>
    </source>
</evidence>
<keyword evidence="2" id="KW-1185">Reference proteome</keyword>
<evidence type="ECO:0000313" key="2">
    <source>
        <dbReference type="Proteomes" id="UP001556220"/>
    </source>
</evidence>
<dbReference type="PROSITE" id="PS51257">
    <property type="entry name" value="PROKAR_LIPOPROTEIN"/>
    <property type="match status" value="1"/>
</dbReference>
<dbReference type="RefSeq" id="WP_367852246.1">
    <property type="nucleotide sequence ID" value="NZ_JBFOHK010000001.1"/>
</dbReference>
<accession>A0ABV3Q991</accession>
<comment type="caution">
    <text evidence="1">The sequence shown here is derived from an EMBL/GenBank/DDBJ whole genome shotgun (WGS) entry which is preliminary data.</text>
</comment>
<sequence length="189" mass="19658">MSYQRVIGLLVLTALIVGCGRESGNTNVISFRSGGQVTGDITLRKDDVALRVPSAPEALISAAGDLSIDRQPTTVNAVQRALLQDYYRNVLAINGHDLATDMADAAATGHAIKSVARDIASGNTGNIDKKIQAKSPQVAEAILKTCHDLAGIKAAQDSLAGQLAAFKPYAGIIEASAISDCEAMAARRG</sequence>
<dbReference type="Proteomes" id="UP001556220">
    <property type="component" value="Unassembled WGS sequence"/>
</dbReference>
<evidence type="ECO:0000313" key="1">
    <source>
        <dbReference type="EMBL" id="MEW9570139.1"/>
    </source>
</evidence>
<name>A0ABV3Q991_9GAMM</name>
<organism evidence="1 2">
    <name type="scientific">Rhodanobacter lycopersici</name>
    <dbReference type="NCBI Taxonomy" id="3162487"/>
    <lineage>
        <taxon>Bacteria</taxon>
        <taxon>Pseudomonadati</taxon>
        <taxon>Pseudomonadota</taxon>
        <taxon>Gammaproteobacteria</taxon>
        <taxon>Lysobacterales</taxon>
        <taxon>Rhodanobacteraceae</taxon>
        <taxon>Rhodanobacter</taxon>
    </lineage>
</organism>
<protein>
    <recommendedName>
        <fullName evidence="3">DUF2884 family protein</fullName>
    </recommendedName>
</protein>